<evidence type="ECO:0000313" key="1">
    <source>
        <dbReference type="EMBL" id="KAL3955993.1"/>
    </source>
</evidence>
<comment type="caution">
    <text evidence="1">The sequence shown here is derived from an EMBL/GenBank/DDBJ whole genome shotgun (WGS) entry which is preliminary data.</text>
</comment>
<dbReference type="Proteomes" id="UP001638806">
    <property type="component" value="Unassembled WGS sequence"/>
</dbReference>
<protein>
    <submittedName>
        <fullName evidence="1">Uncharacterized protein</fullName>
    </submittedName>
</protein>
<accession>A0ACC4DIT3</accession>
<reference evidence="1" key="1">
    <citation type="submission" date="2024-12" db="EMBL/GenBank/DDBJ databases">
        <title>Comparative genomics and development of molecular markers within Purpureocillium lilacinum and among Purpureocillium species.</title>
        <authorList>
            <person name="Yeh Z.-Y."/>
            <person name="Ni N.-T."/>
            <person name="Lo P.-H."/>
            <person name="Mushyakhwo K."/>
            <person name="Lin C.-F."/>
            <person name="Nai Y.-S."/>
        </authorList>
    </citation>
    <scope>NUCLEOTIDE SEQUENCE</scope>
    <source>
        <strain evidence="1">NCHU-NPUST-175</strain>
    </source>
</reference>
<organism evidence="1 2">
    <name type="scientific">Purpureocillium lilacinum</name>
    <name type="common">Paecilomyces lilacinus</name>
    <dbReference type="NCBI Taxonomy" id="33203"/>
    <lineage>
        <taxon>Eukaryota</taxon>
        <taxon>Fungi</taxon>
        <taxon>Dikarya</taxon>
        <taxon>Ascomycota</taxon>
        <taxon>Pezizomycotina</taxon>
        <taxon>Sordariomycetes</taxon>
        <taxon>Hypocreomycetidae</taxon>
        <taxon>Hypocreales</taxon>
        <taxon>Ophiocordycipitaceae</taxon>
        <taxon>Purpureocillium</taxon>
    </lineage>
</organism>
<sequence>MDRAAGLWQQTHASPWIGALTRTSTLVPSPRLQPLLDVFAVAFWPLQIFIGRRVRCVAHHTCPHTVVAFALTPDGTAVSTPWATAHSLQAARCIE</sequence>
<name>A0ACC4DIT3_PURLI</name>
<proteinExistence type="predicted"/>
<dbReference type="EMBL" id="JBGNUJ010000008">
    <property type="protein sequence ID" value="KAL3955993.1"/>
    <property type="molecule type" value="Genomic_DNA"/>
</dbReference>
<keyword evidence="2" id="KW-1185">Reference proteome</keyword>
<evidence type="ECO:0000313" key="2">
    <source>
        <dbReference type="Proteomes" id="UP001638806"/>
    </source>
</evidence>
<gene>
    <name evidence="1" type="ORF">ACCO45_008839</name>
</gene>